<evidence type="ECO:0000313" key="2">
    <source>
        <dbReference type="EMBL" id="GJT66322.1"/>
    </source>
</evidence>
<reference evidence="2" key="1">
    <citation type="journal article" date="2022" name="Int. J. Mol. Sci.">
        <title>Draft Genome of Tanacetum Coccineum: Genomic Comparison of Closely Related Tanacetum-Family Plants.</title>
        <authorList>
            <person name="Yamashiro T."/>
            <person name="Shiraishi A."/>
            <person name="Nakayama K."/>
            <person name="Satake H."/>
        </authorList>
    </citation>
    <scope>NUCLEOTIDE SEQUENCE</scope>
</reference>
<proteinExistence type="predicted"/>
<dbReference type="Proteomes" id="UP001151760">
    <property type="component" value="Unassembled WGS sequence"/>
</dbReference>
<organism evidence="2 3">
    <name type="scientific">Tanacetum coccineum</name>
    <dbReference type="NCBI Taxonomy" id="301880"/>
    <lineage>
        <taxon>Eukaryota</taxon>
        <taxon>Viridiplantae</taxon>
        <taxon>Streptophyta</taxon>
        <taxon>Embryophyta</taxon>
        <taxon>Tracheophyta</taxon>
        <taxon>Spermatophyta</taxon>
        <taxon>Magnoliopsida</taxon>
        <taxon>eudicotyledons</taxon>
        <taxon>Gunneridae</taxon>
        <taxon>Pentapetalae</taxon>
        <taxon>asterids</taxon>
        <taxon>campanulids</taxon>
        <taxon>Asterales</taxon>
        <taxon>Asteraceae</taxon>
        <taxon>Asteroideae</taxon>
        <taxon>Anthemideae</taxon>
        <taxon>Anthemidinae</taxon>
        <taxon>Tanacetum</taxon>
    </lineage>
</organism>
<feature type="compositionally biased region" description="Basic and acidic residues" evidence="1">
    <location>
        <begin position="58"/>
        <end position="70"/>
    </location>
</feature>
<sequence>MDPKALIRCRGDKGHDASAITDALRRRSNLCCSKSNPEPMFAPVVTPFTKASIPFPSRRNDERRKEKANDQIENYPESPNSGRCFLKTSHALIDVYEGRGIFSYGRKPIRFVLLKDDPTSSEVDPTYQDPEGDILILEEILNMDPTGGHYGANYTEQENNLRFMIILAHLSTRMHDLSPVVTFVNVKEKLRNVMRCHKTPSKFAKSLTSGALILWGRFRLQEGTSTYSWLLTICQNGSKQKRSPPMMPELSANF</sequence>
<keyword evidence="3" id="KW-1185">Reference proteome</keyword>
<accession>A0ABQ5FV41</accession>
<gene>
    <name evidence="2" type="ORF">Tco_1017802</name>
</gene>
<evidence type="ECO:0000256" key="1">
    <source>
        <dbReference type="SAM" id="MobiDB-lite"/>
    </source>
</evidence>
<evidence type="ECO:0000313" key="3">
    <source>
        <dbReference type="Proteomes" id="UP001151760"/>
    </source>
</evidence>
<protein>
    <submittedName>
        <fullName evidence="2">Uncharacterized protein</fullName>
    </submittedName>
</protein>
<name>A0ABQ5FV41_9ASTR</name>
<dbReference type="EMBL" id="BQNB010017704">
    <property type="protein sequence ID" value="GJT66322.1"/>
    <property type="molecule type" value="Genomic_DNA"/>
</dbReference>
<feature type="region of interest" description="Disordered" evidence="1">
    <location>
        <begin position="52"/>
        <end position="80"/>
    </location>
</feature>
<reference evidence="2" key="2">
    <citation type="submission" date="2022-01" db="EMBL/GenBank/DDBJ databases">
        <authorList>
            <person name="Yamashiro T."/>
            <person name="Shiraishi A."/>
            <person name="Satake H."/>
            <person name="Nakayama K."/>
        </authorList>
    </citation>
    <scope>NUCLEOTIDE SEQUENCE</scope>
</reference>
<comment type="caution">
    <text evidence="2">The sequence shown here is derived from an EMBL/GenBank/DDBJ whole genome shotgun (WGS) entry which is preliminary data.</text>
</comment>